<keyword evidence="2" id="KW-1133">Transmembrane helix</keyword>
<feature type="signal peptide" evidence="3">
    <location>
        <begin position="1"/>
        <end position="48"/>
    </location>
</feature>
<dbReference type="EMBL" id="VZRB01000062">
    <property type="protein sequence ID" value="KAB1139429.1"/>
    <property type="molecule type" value="Genomic_DNA"/>
</dbReference>
<keyword evidence="2" id="KW-0812">Transmembrane</keyword>
<keyword evidence="2" id="KW-0472">Membrane</keyword>
<protein>
    <submittedName>
        <fullName evidence="4">Uncharacterized protein</fullName>
    </submittedName>
</protein>
<dbReference type="RefSeq" id="WP_150958573.1">
    <property type="nucleotide sequence ID" value="NZ_VZRB01000062.1"/>
</dbReference>
<dbReference type="Proteomes" id="UP000442707">
    <property type="component" value="Unassembled WGS sequence"/>
</dbReference>
<proteinExistence type="predicted"/>
<evidence type="ECO:0000256" key="3">
    <source>
        <dbReference type="SAM" id="SignalP"/>
    </source>
</evidence>
<reference evidence="4 5" key="1">
    <citation type="submission" date="2019-09" db="EMBL/GenBank/DDBJ databases">
        <title>Screening of Novel Bioactive Compounds from Soil-Associated.</title>
        <authorList>
            <person name="Zhao S."/>
        </authorList>
    </citation>
    <scope>NUCLEOTIDE SEQUENCE [LARGE SCALE GENOMIC DNA]</scope>
    <source>
        <strain evidence="4 5">HIT-DPA4</strain>
    </source>
</reference>
<comment type="caution">
    <text evidence="4">The sequence shown here is derived from an EMBL/GenBank/DDBJ whole genome shotgun (WGS) entry which is preliminary data.</text>
</comment>
<feature type="region of interest" description="Disordered" evidence="1">
    <location>
        <begin position="116"/>
        <end position="157"/>
    </location>
</feature>
<feature type="compositionally biased region" description="Low complexity" evidence="1">
    <location>
        <begin position="139"/>
        <end position="148"/>
    </location>
</feature>
<dbReference type="AlphaFoldDB" id="A0A6H9UPR9"/>
<name>A0A6H9UPR9_9ACTN</name>
<feature type="chain" id="PRO_5026295481" evidence="3">
    <location>
        <begin position="49"/>
        <end position="482"/>
    </location>
</feature>
<evidence type="ECO:0000256" key="2">
    <source>
        <dbReference type="SAM" id="Phobius"/>
    </source>
</evidence>
<evidence type="ECO:0000313" key="4">
    <source>
        <dbReference type="EMBL" id="KAB1139429.1"/>
    </source>
</evidence>
<organism evidence="4 5">
    <name type="scientific">Streptomyces luteolifulvus</name>
    <dbReference type="NCBI Taxonomy" id="2615112"/>
    <lineage>
        <taxon>Bacteria</taxon>
        <taxon>Bacillati</taxon>
        <taxon>Actinomycetota</taxon>
        <taxon>Actinomycetes</taxon>
        <taxon>Kitasatosporales</taxon>
        <taxon>Streptomycetaceae</taxon>
        <taxon>Streptomyces</taxon>
    </lineage>
</organism>
<keyword evidence="3" id="KW-0732">Signal</keyword>
<evidence type="ECO:0000313" key="5">
    <source>
        <dbReference type="Proteomes" id="UP000442707"/>
    </source>
</evidence>
<sequence>MSNGSSAPPPQRPGIGNTYRGARTALRALAVLLVGCLAALGVAASATAADGDDLIKVFVVQDPAQTGGQLATLASVAASTLGDASRAGEILDLNRGLAQPDGGALNGADDQLRPGWILRLPPDASGPDVQQARDTGNQGTASSAPDGAGAPGGGSGTTAAGSTMFTIPLAAAIAVLGAIVLALVTAGIVGRRKVRGVYGAVMRAVHGMGAPVKRRRRLMLRRAMGRRFATDADSVRRAYGTVAEFAAGRPRPETPVYALRVDNAGATVWLSASDALEAPWRSIDGTRWRHATAGAGWLDGPVDGGTASWAATSATCLVRVGTDTEGEAVFVDLSRLDGVLSVTGDHGVARDVVQNVLAEIARIRPDTPVTVLRGADGAPPPALPAGLTQLGRADLPAATPSTAVHGTVRAAASRRPVQGLVVVAGTPTGQEAAELAALCGPGGAGWTGLVYGEVSGAHWRWYTDADGDVDIPALDVKLTVPA</sequence>
<feature type="transmembrane region" description="Helical" evidence="2">
    <location>
        <begin position="165"/>
        <end position="189"/>
    </location>
</feature>
<evidence type="ECO:0000256" key="1">
    <source>
        <dbReference type="SAM" id="MobiDB-lite"/>
    </source>
</evidence>
<accession>A0A6H9UPR9</accession>
<keyword evidence="5" id="KW-1185">Reference proteome</keyword>
<gene>
    <name evidence="4" type="ORF">F7R91_40025</name>
</gene>